<comment type="caution">
    <text evidence="8">The sequence shown here is derived from an EMBL/GenBank/DDBJ whole genome shotgun (WGS) entry which is preliminary data.</text>
</comment>
<dbReference type="Gene3D" id="1.10.3210.10">
    <property type="entry name" value="Hypothetical protein af1432"/>
    <property type="match status" value="1"/>
</dbReference>
<keyword evidence="5" id="KW-0408">Iron</keyword>
<dbReference type="InterPro" id="IPR006675">
    <property type="entry name" value="HDIG_dom"/>
</dbReference>
<dbReference type="Pfam" id="PF01966">
    <property type="entry name" value="HD"/>
    <property type="match status" value="1"/>
</dbReference>
<dbReference type="SMART" id="SM00471">
    <property type="entry name" value="HDc"/>
    <property type="match status" value="1"/>
</dbReference>
<evidence type="ECO:0000313" key="8">
    <source>
        <dbReference type="EMBL" id="OGD14731.1"/>
    </source>
</evidence>
<evidence type="ECO:0000259" key="7">
    <source>
        <dbReference type="PROSITE" id="PS51831"/>
    </source>
</evidence>
<keyword evidence="2" id="KW-0479">Metal-binding</keyword>
<dbReference type="EC" id="3.6.1.41" evidence="1"/>
<dbReference type="PANTHER" id="PTHR35795:SF1">
    <property type="entry name" value="BIS(5'-NUCLEOSYL)-TETRAPHOSPHATASE, SYMMETRICAL"/>
    <property type="match status" value="1"/>
</dbReference>
<dbReference type="GO" id="GO:0008803">
    <property type="term" value="F:bis(5'-nucleosyl)-tetraphosphatase (symmetrical) activity"/>
    <property type="evidence" value="ECO:0007669"/>
    <property type="project" value="UniProtKB-EC"/>
</dbReference>
<evidence type="ECO:0000256" key="4">
    <source>
        <dbReference type="ARBA" id="ARBA00022801"/>
    </source>
</evidence>
<dbReference type="EMBL" id="MEYH01000077">
    <property type="protein sequence ID" value="OGD14731.1"/>
    <property type="molecule type" value="Genomic_DNA"/>
</dbReference>
<feature type="domain" description="HD" evidence="7">
    <location>
        <begin position="18"/>
        <end position="133"/>
    </location>
</feature>
<dbReference type="SUPFAM" id="SSF109604">
    <property type="entry name" value="HD-domain/PDEase-like"/>
    <property type="match status" value="1"/>
</dbReference>
<protein>
    <recommendedName>
        <fullName evidence="1">bis(5'-nucleosyl)-tetraphosphatase (symmetrical)</fullName>
        <ecNumber evidence="1">3.6.1.41</ecNumber>
    </recommendedName>
</protein>
<evidence type="ECO:0000256" key="2">
    <source>
        <dbReference type="ARBA" id="ARBA00022723"/>
    </source>
</evidence>
<dbReference type="PANTHER" id="PTHR35795">
    <property type="entry name" value="SLR1885 PROTEIN"/>
    <property type="match status" value="1"/>
</dbReference>
<evidence type="ECO:0000313" key="9">
    <source>
        <dbReference type="Proteomes" id="UP000177701"/>
    </source>
</evidence>
<comment type="catalytic activity">
    <reaction evidence="6">
        <text>P(1),P(4)-bis(5'-adenosyl) tetraphosphate + H2O = 2 ADP + 2 H(+)</text>
        <dbReference type="Rhea" id="RHEA:24252"/>
        <dbReference type="ChEBI" id="CHEBI:15377"/>
        <dbReference type="ChEBI" id="CHEBI:15378"/>
        <dbReference type="ChEBI" id="CHEBI:58141"/>
        <dbReference type="ChEBI" id="CHEBI:456216"/>
        <dbReference type="EC" id="3.6.1.41"/>
    </reaction>
</comment>
<evidence type="ECO:0000256" key="3">
    <source>
        <dbReference type="ARBA" id="ARBA00022741"/>
    </source>
</evidence>
<accession>A0A1F5A864</accession>
<dbReference type="InterPro" id="IPR006674">
    <property type="entry name" value="HD_domain"/>
</dbReference>
<dbReference type="CDD" id="cd00077">
    <property type="entry name" value="HDc"/>
    <property type="match status" value="1"/>
</dbReference>
<dbReference type="AlphaFoldDB" id="A0A1F5A864"/>
<proteinExistence type="predicted"/>
<dbReference type="GO" id="GO:0046872">
    <property type="term" value="F:metal ion binding"/>
    <property type="evidence" value="ECO:0007669"/>
    <property type="project" value="UniProtKB-KW"/>
</dbReference>
<dbReference type="Proteomes" id="UP000177701">
    <property type="component" value="Unassembled WGS sequence"/>
</dbReference>
<sequence length="190" mass="21680">MDIDLIKLKLKEMLGEERLEHSVNTSKIARKLAIKYNYNADKAEVAGLLHDCAKDLDYQTLEKMVLEYNIQLDEIVQKIPKLLHPLVGIVIAKKEFNIQDPVILKAIKTHSTGAAQMSLLDKIIYLSDKIEPLRNMNGVEEVRKMAEIDLDRAVLMALDKGLLYLINKNLLIHPISIEARNNILRKVVFV</sequence>
<dbReference type="InterPro" id="IPR003607">
    <property type="entry name" value="HD/PDEase_dom"/>
</dbReference>
<dbReference type="GO" id="GO:0000166">
    <property type="term" value="F:nucleotide binding"/>
    <property type="evidence" value="ECO:0007669"/>
    <property type="project" value="UniProtKB-KW"/>
</dbReference>
<dbReference type="PROSITE" id="PS51831">
    <property type="entry name" value="HD"/>
    <property type="match status" value="1"/>
</dbReference>
<reference evidence="8 9" key="1">
    <citation type="journal article" date="2016" name="Nat. Commun.">
        <title>Thousands of microbial genomes shed light on interconnected biogeochemical processes in an aquifer system.</title>
        <authorList>
            <person name="Anantharaman K."/>
            <person name="Brown C.T."/>
            <person name="Hug L.A."/>
            <person name="Sharon I."/>
            <person name="Castelle C.J."/>
            <person name="Probst A.J."/>
            <person name="Thomas B.C."/>
            <person name="Singh A."/>
            <person name="Wilkins M.J."/>
            <person name="Karaoz U."/>
            <person name="Brodie E.L."/>
            <person name="Williams K.H."/>
            <person name="Hubbard S.S."/>
            <person name="Banfield J.F."/>
        </authorList>
    </citation>
    <scope>NUCLEOTIDE SEQUENCE [LARGE SCALE GENOMIC DNA]</scope>
</reference>
<dbReference type="NCBIfam" id="TIGR00277">
    <property type="entry name" value="HDIG"/>
    <property type="match status" value="1"/>
</dbReference>
<dbReference type="InterPro" id="IPR005249">
    <property type="entry name" value="YqeK"/>
</dbReference>
<gene>
    <name evidence="8" type="ORF">A2V47_05510</name>
</gene>
<dbReference type="STRING" id="1797291.A2V47_05510"/>
<evidence type="ECO:0000256" key="6">
    <source>
        <dbReference type="ARBA" id="ARBA00049417"/>
    </source>
</evidence>
<name>A0A1F5A864_9BACT</name>
<dbReference type="NCBIfam" id="TIGR00488">
    <property type="entry name" value="bis(5'-nucleosyl)-tetraphosphatase (symmetrical) YqeK"/>
    <property type="match status" value="1"/>
</dbReference>
<evidence type="ECO:0000256" key="1">
    <source>
        <dbReference type="ARBA" id="ARBA00012506"/>
    </source>
</evidence>
<keyword evidence="4" id="KW-0378">Hydrolase</keyword>
<keyword evidence="3" id="KW-0547">Nucleotide-binding</keyword>
<evidence type="ECO:0000256" key="5">
    <source>
        <dbReference type="ARBA" id="ARBA00023004"/>
    </source>
</evidence>
<organism evidence="8 9">
    <name type="scientific">Candidatus Sediminicultor quintus</name>
    <dbReference type="NCBI Taxonomy" id="1797291"/>
    <lineage>
        <taxon>Bacteria</taxon>
        <taxon>Pseudomonadati</taxon>
        <taxon>Atribacterota</taxon>
        <taxon>Candidatus Phoenicimicrobiia</taxon>
        <taxon>Candidatus Pheonicimicrobiales</taxon>
        <taxon>Candidatus Phoenicimicrobiaceae</taxon>
        <taxon>Candidatus Sediminicultor</taxon>
    </lineage>
</organism>
<dbReference type="InterPro" id="IPR051094">
    <property type="entry name" value="Diverse_Catalytic_Enzymes"/>
</dbReference>